<keyword evidence="2 4" id="KW-0808">Transferase</keyword>
<dbReference type="RefSeq" id="WP_012486059.1">
    <property type="nucleotide sequence ID" value="NC_010995.1"/>
</dbReference>
<proteinExistence type="predicted"/>
<feature type="domain" description="Glycosyltransferase 2-like" evidence="3">
    <location>
        <begin position="16"/>
        <end position="163"/>
    </location>
</feature>
<name>B3PI38_CELJU</name>
<dbReference type="InterPro" id="IPR029044">
    <property type="entry name" value="Nucleotide-diphossugar_trans"/>
</dbReference>
<dbReference type="KEGG" id="cja:CJA_0377"/>
<dbReference type="InterPro" id="IPR001173">
    <property type="entry name" value="Glyco_trans_2-like"/>
</dbReference>
<evidence type="ECO:0000313" key="4">
    <source>
        <dbReference type="EMBL" id="ACE83759.1"/>
    </source>
</evidence>
<dbReference type="eggNOG" id="COG0463">
    <property type="taxonomic scope" value="Bacteria"/>
</dbReference>
<dbReference type="Gene3D" id="3.90.550.10">
    <property type="entry name" value="Spore Coat Polysaccharide Biosynthesis Protein SpsA, Chain A"/>
    <property type="match status" value="1"/>
</dbReference>
<dbReference type="Pfam" id="PF00535">
    <property type="entry name" value="Glycos_transf_2"/>
    <property type="match status" value="1"/>
</dbReference>
<evidence type="ECO:0000256" key="2">
    <source>
        <dbReference type="ARBA" id="ARBA00022679"/>
    </source>
</evidence>
<dbReference type="STRING" id="498211.CJA_0377"/>
<accession>B3PI38</accession>
<keyword evidence="1 4" id="KW-0328">Glycosyltransferase</keyword>
<dbReference type="CAZy" id="GT2">
    <property type="family name" value="Glycosyltransferase Family 2"/>
</dbReference>
<evidence type="ECO:0000256" key="1">
    <source>
        <dbReference type="ARBA" id="ARBA00022676"/>
    </source>
</evidence>
<dbReference type="HOGENOM" id="CLU_025996_25_1_6"/>
<dbReference type="EMBL" id="CP000934">
    <property type="protein sequence ID" value="ACE83759.1"/>
    <property type="molecule type" value="Genomic_DNA"/>
</dbReference>
<gene>
    <name evidence="4" type="ordered locus">CJA_0377</name>
</gene>
<dbReference type="SUPFAM" id="SSF53448">
    <property type="entry name" value="Nucleotide-diphospho-sugar transferases"/>
    <property type="match status" value="1"/>
</dbReference>
<evidence type="ECO:0000259" key="3">
    <source>
        <dbReference type="Pfam" id="PF00535"/>
    </source>
</evidence>
<reference evidence="4 5" key="1">
    <citation type="journal article" date="2008" name="J. Bacteriol.">
        <title>Insights into plant cell wall degradation from the genome sequence of the soil bacterium Cellvibrio japonicus.</title>
        <authorList>
            <person name="Deboy R.T."/>
            <person name="Mongodin E.F."/>
            <person name="Fouts D.E."/>
            <person name="Tailford L.E."/>
            <person name="Khouri H."/>
            <person name="Emerson J.B."/>
            <person name="Mohamoud Y."/>
            <person name="Watkins K."/>
            <person name="Henrissat B."/>
            <person name="Gilbert H.J."/>
            <person name="Nelson K.E."/>
        </authorList>
    </citation>
    <scope>NUCLEOTIDE SEQUENCE [LARGE SCALE GENOMIC DNA]</scope>
    <source>
        <strain evidence="4 5">Ueda107</strain>
    </source>
</reference>
<dbReference type="CDD" id="cd00761">
    <property type="entry name" value="Glyco_tranf_GTA_type"/>
    <property type="match status" value="1"/>
</dbReference>
<organism evidence="4 5">
    <name type="scientific">Cellvibrio japonicus (strain Ueda107)</name>
    <name type="common">Pseudomonas fluorescens subsp. cellulosa</name>
    <dbReference type="NCBI Taxonomy" id="498211"/>
    <lineage>
        <taxon>Bacteria</taxon>
        <taxon>Pseudomonadati</taxon>
        <taxon>Pseudomonadota</taxon>
        <taxon>Gammaproteobacteria</taxon>
        <taxon>Cellvibrionales</taxon>
        <taxon>Cellvibrionaceae</taxon>
        <taxon>Cellvibrio</taxon>
    </lineage>
</organism>
<sequence>MTYGDPCLSTCQPAISVIVPVYNVDTYVANCIRSLLMQENAPTYEIILVNDGSTDNSKAICEVLQQTTPAIIRLFNHEFNQGLSIARNTGLAQVRGEYFTFVDADDLIPPSALGDLYAAACEYNADIVKGNNWIFSKEQRYPANYNTKRTRIFHSDKILIAFYEHQLMRGHTWGKLFRTSVFVDIPNQPGVAMAQDTLYCAEMFAKANTLVVIPRPVYEYRLRAGSATGRKYETKAYLWWLYSIEQAGRFARTPKQKRRHKQLQMRTLIQISKEARQLNNLALGPVVNEVHQHQARWNLLNLWQVARHGLGVRWILHFIQFAFILARLERRLEKPVRFSNAS</sequence>
<keyword evidence="5" id="KW-1185">Reference proteome</keyword>
<evidence type="ECO:0000313" key="5">
    <source>
        <dbReference type="Proteomes" id="UP000001036"/>
    </source>
</evidence>
<dbReference type="Proteomes" id="UP000001036">
    <property type="component" value="Chromosome"/>
</dbReference>
<dbReference type="PANTHER" id="PTHR22916">
    <property type="entry name" value="GLYCOSYLTRANSFERASE"/>
    <property type="match status" value="1"/>
</dbReference>
<protein>
    <submittedName>
        <fullName evidence="4">Beta-1, 4-galactosyltransferase, putative, gt2a</fullName>
        <ecNumber evidence="4">2.4.1.-</ecNumber>
    </submittedName>
</protein>
<dbReference type="EC" id="2.4.1.-" evidence="4"/>
<dbReference type="OrthoDB" id="5712643at2"/>
<dbReference type="PANTHER" id="PTHR22916:SF51">
    <property type="entry name" value="GLYCOSYLTRANSFERASE EPSH-RELATED"/>
    <property type="match status" value="1"/>
</dbReference>
<dbReference type="GO" id="GO:0016758">
    <property type="term" value="F:hexosyltransferase activity"/>
    <property type="evidence" value="ECO:0007669"/>
    <property type="project" value="UniProtKB-ARBA"/>
</dbReference>
<dbReference type="AlphaFoldDB" id="B3PI38"/>